<dbReference type="NCBIfam" id="NF000940">
    <property type="entry name" value="PRK00094.1-2"/>
    <property type="match status" value="1"/>
</dbReference>
<dbReference type="GO" id="GO:0005829">
    <property type="term" value="C:cytosol"/>
    <property type="evidence" value="ECO:0007669"/>
    <property type="project" value="TreeGrafter"/>
</dbReference>
<feature type="binding site" evidence="11">
    <location>
        <position position="229"/>
    </location>
    <ligand>
        <name>sn-glycerol 3-phosphate</name>
        <dbReference type="ChEBI" id="CHEBI:57597"/>
    </ligand>
</feature>
<dbReference type="SUPFAM" id="SSF48179">
    <property type="entry name" value="6-phosphogluconate dehydrogenase C-terminal domain-like"/>
    <property type="match status" value="1"/>
</dbReference>
<evidence type="ECO:0000256" key="8">
    <source>
        <dbReference type="ARBA" id="ARBA00023098"/>
    </source>
</evidence>
<dbReference type="RefSeq" id="WP_073556338.1">
    <property type="nucleotide sequence ID" value="NZ_MRCA01000009.1"/>
</dbReference>
<evidence type="ECO:0000256" key="4">
    <source>
        <dbReference type="ARBA" id="ARBA00022741"/>
    </source>
</evidence>
<evidence type="ECO:0000256" key="6">
    <source>
        <dbReference type="ARBA" id="ARBA00023002"/>
    </source>
</evidence>
<dbReference type="EMBL" id="MRCA01000009">
    <property type="protein sequence ID" value="OKH12851.1"/>
    <property type="molecule type" value="Genomic_DNA"/>
</dbReference>
<evidence type="ECO:0000256" key="2">
    <source>
        <dbReference type="ARBA" id="ARBA00022490"/>
    </source>
</evidence>
<keyword evidence="6 11" id="KW-0560">Oxidoreductase</keyword>
<dbReference type="EC" id="1.1.1.94" evidence="11"/>
<keyword evidence="7 11" id="KW-0520">NAD</keyword>
<dbReference type="FunFam" id="1.10.1040.10:FF:000001">
    <property type="entry name" value="Glycerol-3-phosphate dehydrogenase [NAD(P)+]"/>
    <property type="match status" value="1"/>
</dbReference>
<evidence type="ECO:0000256" key="14">
    <source>
        <dbReference type="PIRSR" id="PIRSR000114-3"/>
    </source>
</evidence>
<dbReference type="HAMAP" id="MF_00394">
    <property type="entry name" value="NAD_Glyc3P_dehydrog"/>
    <property type="match status" value="1"/>
</dbReference>
<keyword evidence="3 11" id="KW-0444">Lipid biosynthesis</keyword>
<evidence type="ECO:0000256" key="13">
    <source>
        <dbReference type="PIRSR" id="PIRSR000114-2"/>
    </source>
</evidence>
<comment type="pathway">
    <text evidence="11">Membrane lipid metabolism; glycerophospholipid metabolism.</text>
</comment>
<keyword evidence="5 11" id="KW-0521">NADP</keyword>
<dbReference type="GO" id="GO:0046167">
    <property type="term" value="P:glycerol-3-phosphate biosynthetic process"/>
    <property type="evidence" value="ECO:0007669"/>
    <property type="project" value="UniProtKB-UniRule"/>
</dbReference>
<evidence type="ECO:0000256" key="3">
    <source>
        <dbReference type="ARBA" id="ARBA00022516"/>
    </source>
</evidence>
<feature type="domain" description="Glycerol-3-phosphate dehydrogenase NAD-dependent N-terminal" evidence="15">
    <location>
        <begin position="40"/>
        <end position="134"/>
    </location>
</feature>
<dbReference type="Pfam" id="PF01210">
    <property type="entry name" value="NAD_Gly3P_dh_N"/>
    <property type="match status" value="2"/>
</dbReference>
<dbReference type="InterPro" id="IPR013328">
    <property type="entry name" value="6PGD_dom2"/>
</dbReference>
<accession>A0A1U7GX37</accession>
<feature type="domain" description="Glycerol-3-phosphate dehydrogenase NAD-dependent N-terminal" evidence="15">
    <location>
        <begin position="7"/>
        <end position="38"/>
    </location>
</feature>
<sequence length="309" mass="33269">MTNSKSVVILGAGAWGSALATLAKANDHKVHIWSRRSSRTLEKLVEDADIIVSAVSMKGVRDVVSQLQGLPLSPEIIFLTATKGLDPQTTCTPSQIWQEAFPNHPVVVLSGPNLSQEIQQELPAATVVASNVTSAAEVVQLVFSSNRFRVYTNADPLGVELGGTLKNVMAIAAGVCDGLQLGTNAKAALLTRGLTEMVRIGVHWGAKQETFYGLSGLGDLLATGNSPLSRNYQVGYQLACGKSLTEILTHLQGTAEGINTTKVLMLRSKQQNISMPITEQVYHLLQAEVTPRQALLELMLRDIKPEYNE</sequence>
<dbReference type="UniPathway" id="UPA00940"/>
<feature type="binding site" evidence="11">
    <location>
        <position position="36"/>
    </location>
    <ligand>
        <name>NADPH</name>
        <dbReference type="ChEBI" id="CHEBI:57783"/>
    </ligand>
</feature>
<feature type="binding site" evidence="13">
    <location>
        <begin position="230"/>
        <end position="231"/>
    </location>
    <ligand>
        <name>substrate</name>
    </ligand>
</feature>
<keyword evidence="10 11" id="KW-1208">Phospholipid metabolism</keyword>
<dbReference type="Proteomes" id="UP000186391">
    <property type="component" value="Unassembled WGS sequence"/>
</dbReference>
<dbReference type="Gene3D" id="3.40.50.720">
    <property type="entry name" value="NAD(P)-binding Rossmann-like Domain"/>
    <property type="match status" value="2"/>
</dbReference>
<dbReference type="PROSITE" id="PS00957">
    <property type="entry name" value="NAD_G3PDH"/>
    <property type="match status" value="1"/>
</dbReference>
<evidence type="ECO:0000256" key="5">
    <source>
        <dbReference type="ARBA" id="ARBA00022857"/>
    </source>
</evidence>
<evidence type="ECO:0000313" key="17">
    <source>
        <dbReference type="EMBL" id="OKH12851.1"/>
    </source>
</evidence>
<evidence type="ECO:0000256" key="1">
    <source>
        <dbReference type="ARBA" id="ARBA00011009"/>
    </source>
</evidence>
<feature type="binding site" evidence="11">
    <location>
        <position position="166"/>
    </location>
    <ligand>
        <name>sn-glycerol 3-phosphate</name>
        <dbReference type="ChEBI" id="CHEBI:57597"/>
    </ligand>
</feature>
<dbReference type="InterPro" id="IPR011128">
    <property type="entry name" value="G3P_DH_NAD-dep_N"/>
</dbReference>
<dbReference type="OrthoDB" id="9812273at2"/>
<feature type="binding site" evidence="11">
    <location>
        <position position="83"/>
    </location>
    <ligand>
        <name>sn-glycerol 3-phosphate</name>
        <dbReference type="ChEBI" id="CHEBI:57597"/>
    </ligand>
</feature>
<dbReference type="InterPro" id="IPR008927">
    <property type="entry name" value="6-PGluconate_DH-like_C_sf"/>
</dbReference>
<evidence type="ECO:0000259" key="15">
    <source>
        <dbReference type="Pfam" id="PF01210"/>
    </source>
</evidence>
<comment type="caution">
    <text evidence="11">Lacks conserved residue(s) required for the propagation of feature annotation.</text>
</comment>
<dbReference type="SUPFAM" id="SSF51735">
    <property type="entry name" value="NAD(P)-binding Rossmann-fold domains"/>
    <property type="match status" value="1"/>
</dbReference>
<dbReference type="GO" id="GO:0006650">
    <property type="term" value="P:glycerophospholipid metabolic process"/>
    <property type="evidence" value="ECO:0007669"/>
    <property type="project" value="UniProtKB-UniRule"/>
</dbReference>
<feature type="binding site" evidence="11">
    <location>
        <position position="83"/>
    </location>
    <ligand>
        <name>NADPH</name>
        <dbReference type="ChEBI" id="CHEBI:57783"/>
    </ligand>
</feature>
<dbReference type="PANTHER" id="PTHR11728">
    <property type="entry name" value="GLYCEROL-3-PHOSPHATE DEHYDROGENASE"/>
    <property type="match status" value="1"/>
</dbReference>
<dbReference type="Gene3D" id="1.10.1040.10">
    <property type="entry name" value="N-(1-d-carboxylethyl)-l-norvaline Dehydrogenase, domain 2"/>
    <property type="match status" value="1"/>
</dbReference>
<feature type="binding site" evidence="11">
    <location>
        <position position="111"/>
    </location>
    <ligand>
        <name>sn-glycerol 3-phosphate</name>
        <dbReference type="ChEBI" id="CHEBI:57597"/>
    </ligand>
</feature>
<evidence type="ECO:0000256" key="9">
    <source>
        <dbReference type="ARBA" id="ARBA00023209"/>
    </source>
</evidence>
<feature type="binding site" evidence="11">
    <location>
        <position position="219"/>
    </location>
    <ligand>
        <name>sn-glycerol 3-phosphate</name>
        <dbReference type="ChEBI" id="CHEBI:57597"/>
    </ligand>
</feature>
<feature type="binding site" evidence="11">
    <location>
        <position position="230"/>
    </location>
    <ligand>
        <name>NADPH</name>
        <dbReference type="ChEBI" id="CHEBI:57783"/>
    </ligand>
</feature>
<dbReference type="InterPro" id="IPR006109">
    <property type="entry name" value="G3P_DH_NAD-dep_C"/>
</dbReference>
<feature type="binding site" evidence="13">
    <location>
        <position position="83"/>
    </location>
    <ligand>
        <name>substrate</name>
    </ligand>
</feature>
<comment type="subcellular location">
    <subcellularLocation>
        <location evidence="11">Cytoplasm</location>
    </subcellularLocation>
</comment>
<keyword evidence="9 11" id="KW-0594">Phospholipid biosynthesis</keyword>
<dbReference type="GO" id="GO:0008654">
    <property type="term" value="P:phospholipid biosynthetic process"/>
    <property type="evidence" value="ECO:0007669"/>
    <property type="project" value="UniProtKB-KW"/>
</dbReference>
<keyword evidence="8 11" id="KW-0443">Lipid metabolism</keyword>
<comment type="catalytic activity">
    <reaction evidence="11">
        <text>sn-glycerol 3-phosphate + NAD(+) = dihydroxyacetone phosphate + NADH + H(+)</text>
        <dbReference type="Rhea" id="RHEA:11092"/>
        <dbReference type="ChEBI" id="CHEBI:15378"/>
        <dbReference type="ChEBI" id="CHEBI:57540"/>
        <dbReference type="ChEBI" id="CHEBI:57597"/>
        <dbReference type="ChEBI" id="CHEBI:57642"/>
        <dbReference type="ChEBI" id="CHEBI:57945"/>
        <dbReference type="EC" id="1.1.1.94"/>
    </reaction>
</comment>
<dbReference type="PANTHER" id="PTHR11728:SF1">
    <property type="entry name" value="GLYCEROL-3-PHOSPHATE DEHYDROGENASE [NAD(+)] 2, CHLOROPLASTIC"/>
    <property type="match status" value="1"/>
</dbReference>
<feature type="binding site" evidence="11">
    <location>
        <position position="230"/>
    </location>
    <ligand>
        <name>sn-glycerol 3-phosphate</name>
        <dbReference type="ChEBI" id="CHEBI:57597"/>
    </ligand>
</feature>
<dbReference type="GO" id="GO:0141152">
    <property type="term" value="F:glycerol-3-phosphate dehydrogenase (NAD+) activity"/>
    <property type="evidence" value="ECO:0007669"/>
    <property type="project" value="RHEA"/>
</dbReference>
<evidence type="ECO:0000256" key="12">
    <source>
        <dbReference type="PIRSR" id="PIRSR000114-1"/>
    </source>
</evidence>
<keyword evidence="2 11" id="KW-0963">Cytoplasm</keyword>
<evidence type="ECO:0000256" key="10">
    <source>
        <dbReference type="ARBA" id="ARBA00023264"/>
    </source>
</evidence>
<dbReference type="FunFam" id="3.40.50.720:FF:001174">
    <property type="entry name" value="Glycerol-3-phosphate dehydrogenase [NAD(P)+]"/>
    <property type="match status" value="1"/>
</dbReference>
<reference evidence="17 18" key="1">
    <citation type="submission" date="2016-11" db="EMBL/GenBank/DDBJ databases">
        <title>Draft Genome Sequences of Nine Cyanobacterial Strains from Diverse Habitats.</title>
        <authorList>
            <person name="Zhu T."/>
            <person name="Hou S."/>
            <person name="Lu X."/>
            <person name="Hess W.R."/>
        </authorList>
    </citation>
    <scope>NUCLEOTIDE SEQUENCE [LARGE SCALE GENOMIC DNA]</scope>
    <source>
        <strain evidence="17 18">NIES-592</strain>
    </source>
</reference>
<dbReference type="Pfam" id="PF07479">
    <property type="entry name" value="NAD_Gly3P_dh_C"/>
    <property type="match status" value="1"/>
</dbReference>
<feature type="binding site" evidence="11">
    <location>
        <position position="35"/>
    </location>
    <ligand>
        <name>NADPH</name>
        <dbReference type="ChEBI" id="CHEBI:57783"/>
    </ligand>
</feature>
<feature type="binding site" evidence="11">
    <location>
        <position position="256"/>
    </location>
    <ligand>
        <name>NADPH</name>
        <dbReference type="ChEBI" id="CHEBI:57783"/>
    </ligand>
</feature>
<evidence type="ECO:0000313" key="18">
    <source>
        <dbReference type="Proteomes" id="UP000186391"/>
    </source>
</evidence>
<dbReference type="AlphaFoldDB" id="A0A1U7GX37"/>
<dbReference type="GO" id="GO:0141153">
    <property type="term" value="F:glycerol-3-phosphate dehydrogenase (NADP+) activity"/>
    <property type="evidence" value="ECO:0007669"/>
    <property type="project" value="RHEA"/>
</dbReference>
<protein>
    <recommendedName>
        <fullName evidence="11">Glycerol-3-phosphate dehydrogenase [NAD(P)+]</fullName>
        <ecNumber evidence="11">1.1.1.94</ecNumber>
    </recommendedName>
    <alternativeName>
        <fullName evidence="11">NAD(P)(+)-dependent glycerol-3-phosphate dehydrogenase</fullName>
    </alternativeName>
    <alternativeName>
        <fullName evidence="11">NAD(P)H-dependent dihydroxyacetone-phosphate reductase</fullName>
    </alternativeName>
</protein>
<dbReference type="PIRSF" id="PIRSF000114">
    <property type="entry name" value="Glycerol-3-P_dh"/>
    <property type="match status" value="1"/>
</dbReference>
<comment type="similarity">
    <text evidence="1 11">Belongs to the NAD-dependent glycerol-3-phosphate dehydrogenase family.</text>
</comment>
<evidence type="ECO:0000259" key="16">
    <source>
        <dbReference type="Pfam" id="PF07479"/>
    </source>
</evidence>
<proteinExistence type="inferred from homology"/>
<feature type="binding site" evidence="11">
    <location>
        <position position="231"/>
    </location>
    <ligand>
        <name>sn-glycerol 3-phosphate</name>
        <dbReference type="ChEBI" id="CHEBI:57597"/>
    </ligand>
</feature>
<dbReference type="InterPro" id="IPR006168">
    <property type="entry name" value="G3P_DH_NAD-dep"/>
</dbReference>
<keyword evidence="4 11" id="KW-0547">Nucleotide-binding</keyword>
<feature type="binding site" evidence="11">
    <location>
        <position position="15"/>
    </location>
    <ligand>
        <name>NADPH</name>
        <dbReference type="ChEBI" id="CHEBI:57783"/>
    </ligand>
</feature>
<name>A0A1U7GX37_9CYAN</name>
<comment type="catalytic activity">
    <reaction evidence="11">
        <text>sn-glycerol 3-phosphate + NADP(+) = dihydroxyacetone phosphate + NADPH + H(+)</text>
        <dbReference type="Rhea" id="RHEA:11096"/>
        <dbReference type="ChEBI" id="CHEBI:15378"/>
        <dbReference type="ChEBI" id="CHEBI:57597"/>
        <dbReference type="ChEBI" id="CHEBI:57642"/>
        <dbReference type="ChEBI" id="CHEBI:57783"/>
        <dbReference type="ChEBI" id="CHEBI:58349"/>
        <dbReference type="EC" id="1.1.1.94"/>
    </reaction>
</comment>
<gene>
    <name evidence="11" type="primary">gpsA</name>
    <name evidence="17" type="ORF">NIES592_16660</name>
</gene>
<dbReference type="NCBIfam" id="NF000942">
    <property type="entry name" value="PRK00094.1-4"/>
    <property type="match status" value="1"/>
</dbReference>
<dbReference type="NCBIfam" id="NF011212">
    <property type="entry name" value="PRK14619.1"/>
    <property type="match status" value="1"/>
</dbReference>
<dbReference type="GO" id="GO:0005975">
    <property type="term" value="P:carbohydrate metabolic process"/>
    <property type="evidence" value="ECO:0007669"/>
    <property type="project" value="InterPro"/>
</dbReference>
<evidence type="ECO:0000256" key="11">
    <source>
        <dbReference type="HAMAP-Rule" id="MF_00394"/>
    </source>
</evidence>
<evidence type="ECO:0000256" key="7">
    <source>
        <dbReference type="ARBA" id="ARBA00023027"/>
    </source>
</evidence>
<feature type="active site" description="Proton acceptor" evidence="11 12">
    <location>
        <position position="166"/>
    </location>
</feature>
<feature type="binding site" evidence="11">
    <location>
        <position position="115"/>
    </location>
    <ligand>
        <name>NADPH</name>
        <dbReference type="ChEBI" id="CHEBI:57783"/>
    </ligand>
</feature>
<feature type="binding site" evidence="14">
    <location>
        <begin position="11"/>
        <end position="16"/>
    </location>
    <ligand>
        <name>NAD(+)</name>
        <dbReference type="ChEBI" id="CHEBI:57540"/>
    </ligand>
</feature>
<feature type="binding site" evidence="14">
    <location>
        <position position="230"/>
    </location>
    <ligand>
        <name>NAD(+)</name>
        <dbReference type="ChEBI" id="CHEBI:57540"/>
    </ligand>
</feature>
<dbReference type="GO" id="GO:0046168">
    <property type="term" value="P:glycerol-3-phosphate catabolic process"/>
    <property type="evidence" value="ECO:0007669"/>
    <property type="project" value="InterPro"/>
</dbReference>
<dbReference type="GO" id="GO:0051287">
    <property type="term" value="F:NAD binding"/>
    <property type="evidence" value="ECO:0007669"/>
    <property type="project" value="InterPro"/>
</dbReference>
<organism evidence="17 18">
    <name type="scientific">Fischerella major NIES-592</name>
    <dbReference type="NCBI Taxonomy" id="210994"/>
    <lineage>
        <taxon>Bacteria</taxon>
        <taxon>Bacillati</taxon>
        <taxon>Cyanobacteriota</taxon>
        <taxon>Cyanophyceae</taxon>
        <taxon>Nostocales</taxon>
        <taxon>Hapalosiphonaceae</taxon>
        <taxon>Fischerella</taxon>
    </lineage>
</organism>
<feature type="domain" description="Glycerol-3-phosphate dehydrogenase NAD-dependent C-terminal" evidence="16">
    <location>
        <begin position="155"/>
        <end position="295"/>
    </location>
</feature>
<comment type="caution">
    <text evidence="17">The sequence shown here is derived from an EMBL/GenBank/DDBJ whole genome shotgun (WGS) entry which is preliminary data.</text>
</comment>
<comment type="function">
    <text evidence="11">Catalyzes the reduction of the glycolytic intermediate dihydroxyacetone phosphate (DHAP) to sn-glycerol 3-phosphate (G3P), the key precursor for phospholipid synthesis.</text>
</comment>
<keyword evidence="18" id="KW-1185">Reference proteome</keyword>
<dbReference type="InterPro" id="IPR036291">
    <property type="entry name" value="NAD(P)-bd_dom_sf"/>
</dbReference>